<feature type="region of interest" description="Disordered" evidence="1">
    <location>
        <begin position="19"/>
        <end position="120"/>
    </location>
</feature>
<feature type="transmembrane region" description="Helical" evidence="2">
    <location>
        <begin position="682"/>
        <end position="704"/>
    </location>
</feature>
<dbReference type="PROSITE" id="PS51184">
    <property type="entry name" value="JMJC"/>
    <property type="match status" value="1"/>
</dbReference>
<organism evidence="4 5">
    <name type="scientific">Armillaria luteobubalina</name>
    <dbReference type="NCBI Taxonomy" id="153913"/>
    <lineage>
        <taxon>Eukaryota</taxon>
        <taxon>Fungi</taxon>
        <taxon>Dikarya</taxon>
        <taxon>Basidiomycota</taxon>
        <taxon>Agaricomycotina</taxon>
        <taxon>Agaricomycetes</taxon>
        <taxon>Agaricomycetidae</taxon>
        <taxon>Agaricales</taxon>
        <taxon>Marasmiineae</taxon>
        <taxon>Physalacriaceae</taxon>
        <taxon>Armillaria</taxon>
    </lineage>
</organism>
<dbReference type="SUPFAM" id="SSF51197">
    <property type="entry name" value="Clavaminate synthase-like"/>
    <property type="match status" value="1"/>
</dbReference>
<evidence type="ECO:0000256" key="1">
    <source>
        <dbReference type="SAM" id="MobiDB-lite"/>
    </source>
</evidence>
<evidence type="ECO:0000259" key="3">
    <source>
        <dbReference type="PROSITE" id="PS51184"/>
    </source>
</evidence>
<reference evidence="4" key="1">
    <citation type="submission" date="2023-06" db="EMBL/GenBank/DDBJ databases">
        <authorList>
            <consortium name="Lawrence Berkeley National Laboratory"/>
            <person name="Ahrendt S."/>
            <person name="Sahu N."/>
            <person name="Indic B."/>
            <person name="Wong-Bajracharya J."/>
            <person name="Merenyi Z."/>
            <person name="Ke H.-M."/>
            <person name="Monk M."/>
            <person name="Kocsube S."/>
            <person name="Drula E."/>
            <person name="Lipzen A."/>
            <person name="Balint B."/>
            <person name="Henrissat B."/>
            <person name="Andreopoulos B."/>
            <person name="Martin F.M."/>
            <person name="Harder C.B."/>
            <person name="Rigling D."/>
            <person name="Ford K.L."/>
            <person name="Foster G.D."/>
            <person name="Pangilinan J."/>
            <person name="Papanicolaou A."/>
            <person name="Barry K."/>
            <person name="LaButti K."/>
            <person name="Viragh M."/>
            <person name="Koriabine M."/>
            <person name="Yan M."/>
            <person name="Riley R."/>
            <person name="Champramary S."/>
            <person name="Plett K.L."/>
            <person name="Tsai I.J."/>
            <person name="Slot J."/>
            <person name="Sipos G."/>
            <person name="Plett J."/>
            <person name="Nagy L.G."/>
            <person name="Grigoriev I.V."/>
        </authorList>
    </citation>
    <scope>NUCLEOTIDE SEQUENCE</scope>
    <source>
        <strain evidence="4">HWK02</strain>
    </source>
</reference>
<gene>
    <name evidence="4" type="ORF">EDD18DRAFT_1356694</name>
</gene>
<feature type="compositionally biased region" description="Pro residues" evidence="1">
    <location>
        <begin position="92"/>
        <end position="103"/>
    </location>
</feature>
<dbReference type="AlphaFoldDB" id="A0AA39TKT3"/>
<keyword evidence="2" id="KW-0472">Membrane</keyword>
<dbReference type="Pfam" id="PF08007">
    <property type="entry name" value="JmjC_2"/>
    <property type="match status" value="1"/>
</dbReference>
<keyword evidence="2" id="KW-0812">Transmembrane</keyword>
<keyword evidence="2" id="KW-1133">Transmembrane helix</keyword>
<comment type="caution">
    <text evidence="4">The sequence shown here is derived from an EMBL/GenBank/DDBJ whole genome shotgun (WGS) entry which is preliminary data.</text>
</comment>
<feature type="compositionally biased region" description="Basic and acidic residues" evidence="1">
    <location>
        <begin position="49"/>
        <end position="73"/>
    </location>
</feature>
<keyword evidence="5" id="KW-1185">Reference proteome</keyword>
<dbReference type="Proteomes" id="UP001175228">
    <property type="component" value="Unassembled WGS sequence"/>
</dbReference>
<dbReference type="EMBL" id="JAUEPU010000025">
    <property type="protein sequence ID" value="KAK0493271.1"/>
    <property type="molecule type" value="Genomic_DNA"/>
</dbReference>
<protein>
    <recommendedName>
        <fullName evidence="3">JmjC domain-containing protein</fullName>
    </recommendedName>
</protein>
<evidence type="ECO:0000313" key="5">
    <source>
        <dbReference type="Proteomes" id="UP001175228"/>
    </source>
</evidence>
<dbReference type="InterPro" id="IPR003347">
    <property type="entry name" value="JmjC_dom"/>
</dbReference>
<evidence type="ECO:0000313" key="4">
    <source>
        <dbReference type="EMBL" id="KAK0493271.1"/>
    </source>
</evidence>
<feature type="domain" description="JmjC" evidence="3">
    <location>
        <begin position="360"/>
        <end position="505"/>
    </location>
</feature>
<feature type="region of interest" description="Disordered" evidence="1">
    <location>
        <begin position="718"/>
        <end position="744"/>
    </location>
</feature>
<proteinExistence type="predicted"/>
<dbReference type="Gene3D" id="2.60.120.650">
    <property type="entry name" value="Cupin"/>
    <property type="match status" value="1"/>
</dbReference>
<accession>A0AA39TKT3</accession>
<evidence type="ECO:0000256" key="2">
    <source>
        <dbReference type="SAM" id="Phobius"/>
    </source>
</evidence>
<name>A0AA39TKT3_9AGAR</name>
<sequence>MTAKQDIDCTSLVEYRPMRTSKGIQSTATKEEIEAKYPSVVAPRKKTKREIEASQRREGESEEHFAKRLRNTEQKLQTPTPGPSRKDHPQSQPSPVPVPPSPPIDLILLGPQPPPAPSHHIQVGPIPVPPSPPIDPVLLAPELPPPAPSRILCDSGTQTNVDATIQSQCRHITDFGVGALGVHPEAPTITWNRVRQPESSPAPARVILPHLPQEDGNLLQEQANAVCRHAWQSPILEDTNEYDIFMHAPFPPDAKLNDIIMDHLVHHWGIKLEGFRMPEVVEQLTVEYMATHWNVQPARVVEVHDTVHQMKTPIFPFKKMLHSEFIDGLADPGQSKKILDVPMMHRGAPPPFGLMDDGYDAWNNTSLQYDWPHGLSQEQWSDMNWGLLHHTTTYTDGHHDADGKMTLIIREHGSKLWAVTFPKGPLERQQVNTYFNQALQPTPPTETDEQLCVSFTLVLLPGDIYFQPPGAIHAVYTPEASFTRGVSFWSLDMMHQVEISRRYDSLSGLYSTNLDHAPERVYEGLVQTMLSLPMNPDKLRYKRSLGAFLLMIMDPASYIPEHARAYGIAIKKNKPDKHKKGLIKQGKAEAFLSVKKCPWAYQVVEYAQRVAGFISWFSNQEIVHFLQTGAAFSDPGEKISIAPILKEILSEQRAAQKAEEDKPIKEAPVVAGKAKKRKKKLIIAYFNSYNVISSAVLPIMVCVCQKLSDMKLGRLGERQSKDDETETILRGQKRNSGADGHKRY</sequence>